<sequence>MNKRVLFPAMISATIFIWSLVGLVSAVEADAEPIRPCTMVTATGTAPCPPPIVSTDGSTIGGDANTAPVNMGELPRTGPDYTYEAPTYFDDETDEEPAEEPSDGEDGEDEDAS</sequence>
<reference evidence="2 3" key="1">
    <citation type="submission" date="2017-09" db="EMBL/GenBank/DDBJ databases">
        <authorList>
            <person name="Pope W.H."/>
            <person name="Garlena R.A."/>
            <person name="Russell D.A."/>
            <person name="Jacobs-Sera D."/>
            <person name="Hatfull G.F."/>
        </authorList>
    </citation>
    <scope>NUCLEOTIDE SEQUENCE [LARGE SCALE GENOMIC DNA]</scope>
</reference>
<organism evidence="2 3">
    <name type="scientific">Gordonia phage Kabluna</name>
    <dbReference type="NCBI Taxonomy" id="2041511"/>
    <lineage>
        <taxon>Viruses</taxon>
        <taxon>Duplodnaviria</taxon>
        <taxon>Heunggongvirae</taxon>
        <taxon>Uroviricota</taxon>
        <taxon>Caudoviricetes</taxon>
        <taxon>Zierdtviridae</taxon>
        <taxon>Emilbogenvirinae</taxon>
        <taxon>Kablunavirus</taxon>
        <taxon>Kablunavirus kabluna</taxon>
    </lineage>
</organism>
<feature type="region of interest" description="Disordered" evidence="1">
    <location>
        <begin position="43"/>
        <end position="113"/>
    </location>
</feature>
<proteinExistence type="predicted"/>
<accession>A0A2D1GCP6</accession>
<dbReference type="Proteomes" id="UP000229692">
    <property type="component" value="Segment"/>
</dbReference>
<gene>
    <name evidence="2" type="ORF">SEA_KABLUNA_78</name>
</gene>
<keyword evidence="3" id="KW-1185">Reference proteome</keyword>
<dbReference type="EMBL" id="MF919510">
    <property type="protein sequence ID" value="ATN89599.1"/>
    <property type="molecule type" value="Genomic_DNA"/>
</dbReference>
<evidence type="ECO:0000256" key="1">
    <source>
        <dbReference type="SAM" id="MobiDB-lite"/>
    </source>
</evidence>
<name>A0A2D1GCP6_9CAUD</name>
<protein>
    <submittedName>
        <fullName evidence="2">Uncharacterized protein</fullName>
    </submittedName>
</protein>
<evidence type="ECO:0000313" key="3">
    <source>
        <dbReference type="Proteomes" id="UP000229692"/>
    </source>
</evidence>
<feature type="compositionally biased region" description="Acidic residues" evidence="1">
    <location>
        <begin position="89"/>
        <end position="113"/>
    </location>
</feature>
<evidence type="ECO:0000313" key="2">
    <source>
        <dbReference type="EMBL" id="ATN89599.1"/>
    </source>
</evidence>